<evidence type="ECO:0000313" key="2">
    <source>
        <dbReference type="Proteomes" id="UP001259420"/>
    </source>
</evidence>
<name>A0ACC6JMP5_9PSED</name>
<comment type="caution">
    <text evidence="1">The sequence shown here is derived from an EMBL/GenBank/DDBJ whole genome shotgun (WGS) entry which is preliminary data.</text>
</comment>
<dbReference type="Proteomes" id="UP001259420">
    <property type="component" value="Unassembled WGS sequence"/>
</dbReference>
<reference evidence="1" key="1">
    <citation type="submission" date="2023-07" db="EMBL/GenBank/DDBJ databases">
        <title>Sorghum-associated microbial communities from plants grown in Nebraska, USA.</title>
        <authorList>
            <person name="Schachtman D."/>
        </authorList>
    </citation>
    <scope>NUCLEOTIDE SEQUENCE</scope>
    <source>
        <strain evidence="1">BE46</strain>
    </source>
</reference>
<dbReference type="EMBL" id="JAVDSD010000005">
    <property type="protein sequence ID" value="MDR6607818.1"/>
    <property type="molecule type" value="Genomic_DNA"/>
</dbReference>
<evidence type="ECO:0000313" key="1">
    <source>
        <dbReference type="EMBL" id="MDR6607818.1"/>
    </source>
</evidence>
<accession>A0ACC6JMP5</accession>
<keyword evidence="2" id="KW-1185">Reference proteome</keyword>
<protein>
    <submittedName>
        <fullName evidence="1">Uncharacterized protein</fullName>
    </submittedName>
</protein>
<organism evidence="1 2">
    <name type="scientific">Pseudomonas synxantha</name>
    <dbReference type="NCBI Taxonomy" id="47883"/>
    <lineage>
        <taxon>Bacteria</taxon>
        <taxon>Pseudomonadati</taxon>
        <taxon>Pseudomonadota</taxon>
        <taxon>Gammaproteobacteria</taxon>
        <taxon>Pseudomonadales</taxon>
        <taxon>Pseudomonadaceae</taxon>
        <taxon>Pseudomonas</taxon>
    </lineage>
</organism>
<gene>
    <name evidence="1" type="ORF">J2X87_002889</name>
</gene>
<proteinExistence type="predicted"/>
<sequence length="219" mass="24451">MKVLFALLAMLSISACQAVDPLSAKNDFKTRWWYIGFTEPAYMTVWVETTAVVDIQDRLIPAGASGAAAQTPDGEYTKEIARGWDGIGGSSMPVVGADLPKRLFVRWQSIVERKTYAGWIDISESTRDIMRNSTAQRCHETPQFTANPSAALNLGLAPGGIIQVWVWDDCFRAHKVDRGQVNVEPLGPYLGKNEGRYAWEIKDSSQRYIERFGIPYGSW</sequence>